<name>A0A378WEI1_MYCFO</name>
<organism evidence="2 3">
    <name type="scientific">Mycolicibacterium fortuitum</name>
    <name type="common">Mycobacterium fortuitum</name>
    <dbReference type="NCBI Taxonomy" id="1766"/>
    <lineage>
        <taxon>Bacteria</taxon>
        <taxon>Bacillati</taxon>
        <taxon>Actinomycetota</taxon>
        <taxon>Actinomycetes</taxon>
        <taxon>Mycobacteriales</taxon>
        <taxon>Mycobacteriaceae</taxon>
        <taxon>Mycolicibacterium</taxon>
    </lineage>
</organism>
<keyword evidence="1" id="KW-0812">Transmembrane</keyword>
<accession>A0A378WEI1</accession>
<dbReference type="Proteomes" id="UP000255389">
    <property type="component" value="Unassembled WGS sequence"/>
</dbReference>
<evidence type="ECO:0000313" key="3">
    <source>
        <dbReference type="Proteomes" id="UP000255389"/>
    </source>
</evidence>
<protein>
    <submittedName>
        <fullName evidence="2">Uncharacterized protein</fullName>
    </submittedName>
</protein>
<proteinExistence type="predicted"/>
<evidence type="ECO:0000256" key="1">
    <source>
        <dbReference type="SAM" id="Phobius"/>
    </source>
</evidence>
<reference evidence="2 3" key="1">
    <citation type="submission" date="2018-06" db="EMBL/GenBank/DDBJ databases">
        <authorList>
            <consortium name="Pathogen Informatics"/>
            <person name="Doyle S."/>
        </authorList>
    </citation>
    <scope>NUCLEOTIDE SEQUENCE [LARGE SCALE GENOMIC DNA]</scope>
    <source>
        <strain evidence="2 3">NCTC1542</strain>
    </source>
</reference>
<evidence type="ECO:0000313" key="2">
    <source>
        <dbReference type="EMBL" id="SUA31474.1"/>
    </source>
</evidence>
<sequence length="138" mass="14582">MNDIGVVGNESVPVFGQCLLLLGVQCQALLPLLLGVAAACVLGPLGGMAARVAVKERYPLQGLLFAFLDQRVDVGRCGLGQNRPRRNLELLVMKSEQRVLDRHDGADLVLARRGRGRTALQRIQAGPTLPGGAASASC</sequence>
<dbReference type="AlphaFoldDB" id="A0A378WEI1"/>
<gene>
    <name evidence="2" type="ORF">NCTC1542_06828</name>
</gene>
<feature type="transmembrane region" description="Helical" evidence="1">
    <location>
        <begin position="29"/>
        <end position="54"/>
    </location>
</feature>
<dbReference type="EMBL" id="UGQY01000006">
    <property type="protein sequence ID" value="SUA31474.1"/>
    <property type="molecule type" value="Genomic_DNA"/>
</dbReference>
<keyword evidence="1" id="KW-1133">Transmembrane helix</keyword>
<keyword evidence="1" id="KW-0472">Membrane</keyword>